<keyword evidence="6" id="KW-0808">Transferase</keyword>
<evidence type="ECO:0000313" key="18">
    <source>
        <dbReference type="Proteomes" id="UP000502035"/>
    </source>
</evidence>
<feature type="region of interest" description="Disordered" evidence="14">
    <location>
        <begin position="511"/>
        <end position="542"/>
    </location>
</feature>
<reference evidence="17 18" key="1">
    <citation type="submission" date="2020-03" db="EMBL/GenBank/DDBJ databases">
        <title>Nocardioides sp. nov., isolated from fish.</title>
        <authorList>
            <person name="Hyun D.-W."/>
            <person name="Bae J.-W."/>
        </authorList>
    </citation>
    <scope>NUCLEOTIDE SEQUENCE [LARGE SCALE GENOMIC DNA]</scope>
    <source>
        <strain evidence="17 18">HDW12A</strain>
    </source>
</reference>
<dbReference type="InterPro" id="IPR004358">
    <property type="entry name" value="Sig_transdc_His_kin-like_C"/>
</dbReference>
<evidence type="ECO:0000256" key="1">
    <source>
        <dbReference type="ARBA" id="ARBA00000085"/>
    </source>
</evidence>
<feature type="transmembrane region" description="Helical" evidence="15">
    <location>
        <begin position="169"/>
        <end position="190"/>
    </location>
</feature>
<keyword evidence="9 17" id="KW-0418">Kinase</keyword>
<dbReference type="Gene3D" id="3.30.450.20">
    <property type="entry name" value="PAS domain"/>
    <property type="match status" value="2"/>
</dbReference>
<evidence type="ECO:0000256" key="11">
    <source>
        <dbReference type="ARBA" id="ARBA00022989"/>
    </source>
</evidence>
<comment type="subcellular location">
    <subcellularLocation>
        <location evidence="2">Cell membrane</location>
        <topology evidence="2">Multi-pass membrane protein</topology>
    </subcellularLocation>
</comment>
<keyword evidence="10" id="KW-0067">ATP-binding</keyword>
<keyword evidence="13 15" id="KW-0472">Membrane</keyword>
<dbReference type="SUPFAM" id="SSF103190">
    <property type="entry name" value="Sensory domain-like"/>
    <property type="match status" value="1"/>
</dbReference>
<dbReference type="RefSeq" id="WP_166314939.1">
    <property type="nucleotide sequence ID" value="NZ_CP049866.1"/>
</dbReference>
<dbReference type="InterPro" id="IPR039506">
    <property type="entry name" value="SPOB_a"/>
</dbReference>
<dbReference type="AlphaFoldDB" id="A0A6G7YCJ9"/>
<keyword evidence="5" id="KW-0597">Phosphoprotein</keyword>
<comment type="catalytic activity">
    <reaction evidence="1">
        <text>ATP + protein L-histidine = ADP + protein N-phospho-L-histidine.</text>
        <dbReference type="EC" id="2.7.13.3"/>
    </reaction>
</comment>
<dbReference type="SMART" id="SM00091">
    <property type="entry name" value="PAS"/>
    <property type="match status" value="1"/>
</dbReference>
<evidence type="ECO:0000256" key="10">
    <source>
        <dbReference type="ARBA" id="ARBA00022840"/>
    </source>
</evidence>
<evidence type="ECO:0000256" key="13">
    <source>
        <dbReference type="ARBA" id="ARBA00023136"/>
    </source>
</evidence>
<organism evidence="17 18">
    <name type="scientific">Nocardioides piscis</name>
    <dbReference type="NCBI Taxonomy" id="2714938"/>
    <lineage>
        <taxon>Bacteria</taxon>
        <taxon>Bacillati</taxon>
        <taxon>Actinomycetota</taxon>
        <taxon>Actinomycetes</taxon>
        <taxon>Propionibacteriales</taxon>
        <taxon>Nocardioidaceae</taxon>
        <taxon>Nocardioides</taxon>
    </lineage>
</organism>
<dbReference type="InterPro" id="IPR050428">
    <property type="entry name" value="TCS_sensor_his_kinase"/>
</dbReference>
<dbReference type="EMBL" id="CP049866">
    <property type="protein sequence ID" value="QIK74634.1"/>
    <property type="molecule type" value="Genomic_DNA"/>
</dbReference>
<dbReference type="InterPro" id="IPR033463">
    <property type="entry name" value="sCache_3"/>
</dbReference>
<dbReference type="CDD" id="cd00130">
    <property type="entry name" value="PAS"/>
    <property type="match status" value="1"/>
</dbReference>
<evidence type="ECO:0000256" key="15">
    <source>
        <dbReference type="SAM" id="Phobius"/>
    </source>
</evidence>
<dbReference type="GO" id="GO:0005524">
    <property type="term" value="F:ATP binding"/>
    <property type="evidence" value="ECO:0007669"/>
    <property type="project" value="UniProtKB-KW"/>
</dbReference>
<sequence length="542" mass="57736">MVRKVSLRTQLLALQLLIVLTTVCLVGVVASLMQAAQIRESYQQQMVGVAQSVATLPSVVDAFSTEDPSATIQPIAELIRQASGVTYVVVTDEEGIRFSHPNPDRIGERVSTDPSVPLSGETYVGTQTGTLGESWRVKLPIKAEDGTVIGTASVGILESELRADLYDNLPWLALWLVGAVLVGTLGAVWVSRLVWRRIYRLEPEEIASLLETREAMLHGIGEGLVAVDDHERIVLVNDQAMRLLDLGPEVVGQRADDVLEPSLLALLGADGESSERMLLAGERILLGHRSDAEVDGRPVGAVLILRDRTELLGTLRELDGARDLTESLRAQAHEFSNRMHVVSGLIEMGRTQEAVDFIARAGQGGSLTDAPVAPGIANPDVVALLLAKTTTSEERGVRLVVDPGSEVGADESTDLVTVLGNLVDNAVDACAPGDTVEVSLRRDDSATVVTVQDDGVGIPEADRDRIFESGWSTKGSSGTRGIGLALVRRVARRRGGDVVVSASAAGGARFDVRLPHRDDLPHSPLEASRPQPRQPTPAGGSG</sequence>
<dbReference type="PANTHER" id="PTHR45436">
    <property type="entry name" value="SENSOR HISTIDINE KINASE YKOH"/>
    <property type="match status" value="1"/>
</dbReference>
<dbReference type="GO" id="GO:0005886">
    <property type="term" value="C:plasma membrane"/>
    <property type="evidence" value="ECO:0007669"/>
    <property type="project" value="UniProtKB-SubCell"/>
</dbReference>
<name>A0A6G7YCJ9_9ACTN</name>
<dbReference type="PROSITE" id="PS50109">
    <property type="entry name" value="HIS_KIN"/>
    <property type="match status" value="1"/>
</dbReference>
<dbReference type="Gene3D" id="1.10.287.130">
    <property type="match status" value="1"/>
</dbReference>
<dbReference type="SUPFAM" id="SSF55890">
    <property type="entry name" value="Sporulation response regulatory protein Spo0B"/>
    <property type="match status" value="1"/>
</dbReference>
<dbReference type="Pfam" id="PF17203">
    <property type="entry name" value="sCache_3_2"/>
    <property type="match status" value="1"/>
</dbReference>
<protein>
    <recommendedName>
        <fullName evidence="3">histidine kinase</fullName>
        <ecNumber evidence="3">2.7.13.3</ecNumber>
    </recommendedName>
</protein>
<dbReference type="KEGG" id="npi:G7071_03495"/>
<dbReference type="InterPro" id="IPR029151">
    <property type="entry name" value="Sensor-like_sf"/>
</dbReference>
<keyword evidence="7 15" id="KW-0812">Transmembrane</keyword>
<dbReference type="InterPro" id="IPR016120">
    <property type="entry name" value="Sig_transdc_His_kin_SpoOB"/>
</dbReference>
<evidence type="ECO:0000256" key="3">
    <source>
        <dbReference type="ARBA" id="ARBA00012438"/>
    </source>
</evidence>
<evidence type="ECO:0000256" key="4">
    <source>
        <dbReference type="ARBA" id="ARBA00022475"/>
    </source>
</evidence>
<keyword evidence="18" id="KW-1185">Reference proteome</keyword>
<keyword evidence="4" id="KW-1003">Cell membrane</keyword>
<keyword evidence="12" id="KW-0902">Two-component regulatory system</keyword>
<dbReference type="InterPro" id="IPR003594">
    <property type="entry name" value="HATPase_dom"/>
</dbReference>
<keyword evidence="8" id="KW-0547">Nucleotide-binding</keyword>
<feature type="compositionally biased region" description="Basic and acidic residues" evidence="14">
    <location>
        <begin position="511"/>
        <end position="521"/>
    </location>
</feature>
<dbReference type="Pfam" id="PF14689">
    <property type="entry name" value="SPOB_a"/>
    <property type="match status" value="1"/>
</dbReference>
<dbReference type="EC" id="2.7.13.3" evidence="3"/>
<evidence type="ECO:0000256" key="8">
    <source>
        <dbReference type="ARBA" id="ARBA00022741"/>
    </source>
</evidence>
<evidence type="ECO:0000256" key="6">
    <source>
        <dbReference type="ARBA" id="ARBA00022679"/>
    </source>
</evidence>
<dbReference type="InterPro" id="IPR005467">
    <property type="entry name" value="His_kinase_dom"/>
</dbReference>
<gene>
    <name evidence="17" type="ORF">G7071_03495</name>
</gene>
<dbReference type="PANTHER" id="PTHR45436:SF5">
    <property type="entry name" value="SENSOR HISTIDINE KINASE TRCS"/>
    <property type="match status" value="1"/>
</dbReference>
<evidence type="ECO:0000256" key="12">
    <source>
        <dbReference type="ARBA" id="ARBA00023012"/>
    </source>
</evidence>
<dbReference type="Gene3D" id="3.30.565.10">
    <property type="entry name" value="Histidine kinase-like ATPase, C-terminal domain"/>
    <property type="match status" value="1"/>
</dbReference>
<dbReference type="SUPFAM" id="SSF55785">
    <property type="entry name" value="PYP-like sensor domain (PAS domain)"/>
    <property type="match status" value="1"/>
</dbReference>
<keyword evidence="11 15" id="KW-1133">Transmembrane helix</keyword>
<dbReference type="Proteomes" id="UP000502035">
    <property type="component" value="Chromosome"/>
</dbReference>
<evidence type="ECO:0000256" key="9">
    <source>
        <dbReference type="ARBA" id="ARBA00022777"/>
    </source>
</evidence>
<accession>A0A6G7YCJ9</accession>
<evidence type="ECO:0000256" key="5">
    <source>
        <dbReference type="ARBA" id="ARBA00022553"/>
    </source>
</evidence>
<dbReference type="InterPro" id="IPR036890">
    <property type="entry name" value="HATPase_C_sf"/>
</dbReference>
<dbReference type="PRINTS" id="PR00344">
    <property type="entry name" value="BCTRLSENSOR"/>
</dbReference>
<evidence type="ECO:0000256" key="7">
    <source>
        <dbReference type="ARBA" id="ARBA00022692"/>
    </source>
</evidence>
<evidence type="ECO:0000313" key="17">
    <source>
        <dbReference type="EMBL" id="QIK74634.1"/>
    </source>
</evidence>
<dbReference type="SMART" id="SM00387">
    <property type="entry name" value="HATPase_c"/>
    <property type="match status" value="1"/>
</dbReference>
<dbReference type="SUPFAM" id="SSF55874">
    <property type="entry name" value="ATPase domain of HSP90 chaperone/DNA topoisomerase II/histidine kinase"/>
    <property type="match status" value="1"/>
</dbReference>
<dbReference type="InterPro" id="IPR035965">
    <property type="entry name" value="PAS-like_dom_sf"/>
</dbReference>
<feature type="domain" description="Histidine kinase" evidence="16">
    <location>
        <begin position="415"/>
        <end position="518"/>
    </location>
</feature>
<evidence type="ECO:0000256" key="2">
    <source>
        <dbReference type="ARBA" id="ARBA00004651"/>
    </source>
</evidence>
<dbReference type="GO" id="GO:0000155">
    <property type="term" value="F:phosphorelay sensor kinase activity"/>
    <property type="evidence" value="ECO:0007669"/>
    <property type="project" value="InterPro"/>
</dbReference>
<proteinExistence type="predicted"/>
<evidence type="ECO:0000259" key="16">
    <source>
        <dbReference type="PROSITE" id="PS50109"/>
    </source>
</evidence>
<dbReference type="Pfam" id="PF02518">
    <property type="entry name" value="HATPase_c"/>
    <property type="match status" value="1"/>
</dbReference>
<dbReference type="InterPro" id="IPR000014">
    <property type="entry name" value="PAS"/>
</dbReference>
<evidence type="ECO:0000256" key="14">
    <source>
        <dbReference type="SAM" id="MobiDB-lite"/>
    </source>
</evidence>